<evidence type="ECO:0000313" key="2">
    <source>
        <dbReference type="Proteomes" id="UP001634394"/>
    </source>
</evidence>
<organism evidence="1 2">
    <name type="scientific">Sinanodonta woodiana</name>
    <name type="common">Chinese pond mussel</name>
    <name type="synonym">Anodonta woodiana</name>
    <dbReference type="NCBI Taxonomy" id="1069815"/>
    <lineage>
        <taxon>Eukaryota</taxon>
        <taxon>Metazoa</taxon>
        <taxon>Spiralia</taxon>
        <taxon>Lophotrochozoa</taxon>
        <taxon>Mollusca</taxon>
        <taxon>Bivalvia</taxon>
        <taxon>Autobranchia</taxon>
        <taxon>Heteroconchia</taxon>
        <taxon>Palaeoheterodonta</taxon>
        <taxon>Unionida</taxon>
        <taxon>Unionoidea</taxon>
        <taxon>Unionidae</taxon>
        <taxon>Unioninae</taxon>
        <taxon>Sinanodonta</taxon>
    </lineage>
</organism>
<name>A0ABD3VXA4_SINWO</name>
<dbReference type="PANTHER" id="PTHR21446:SF12">
    <property type="entry name" value="POTASSIUM CHANNEL TETRAMERIZATION DOMAIN CONTAINING 1"/>
    <property type="match status" value="1"/>
</dbReference>
<evidence type="ECO:0000313" key="1">
    <source>
        <dbReference type="EMBL" id="KAL3865015.1"/>
    </source>
</evidence>
<dbReference type="EMBL" id="JBJQND010000010">
    <property type="protein sequence ID" value="KAL3865015.1"/>
    <property type="molecule type" value="Genomic_DNA"/>
</dbReference>
<reference evidence="1 2" key="1">
    <citation type="submission" date="2024-11" db="EMBL/GenBank/DDBJ databases">
        <title>Chromosome-level genome assembly of the freshwater bivalve Anodonta woodiana.</title>
        <authorList>
            <person name="Chen X."/>
        </authorList>
    </citation>
    <scope>NUCLEOTIDE SEQUENCE [LARGE SCALE GENOMIC DNA]</scope>
    <source>
        <strain evidence="1">MN2024</strain>
        <tissue evidence="1">Gills</tissue>
    </source>
</reference>
<dbReference type="AlphaFoldDB" id="A0ABD3VXA4"/>
<sequence>MPADQAQEYHKNSLKNVRAAINRFLKDNGKDIDIVKDKEFKNANSMLNAKLKFNLKSGISRPTQHCQLISLDELGKINAYLQKSDPVALRFKLWYLLAIHFVTRGVEFHHQLTTTSLMFEYDKSGMEYITLNHETLKKKTTKVVLMRSLKKPQTKECIQLAQTLVQ</sequence>
<gene>
    <name evidence="1" type="ORF">ACJMK2_006648</name>
</gene>
<comment type="caution">
    <text evidence="1">The sequence shown here is derived from an EMBL/GenBank/DDBJ whole genome shotgun (WGS) entry which is preliminary data.</text>
</comment>
<dbReference type="InterPro" id="IPR052787">
    <property type="entry name" value="MAVS"/>
</dbReference>
<accession>A0ABD3VXA4</accession>
<keyword evidence="2" id="KW-1185">Reference proteome</keyword>
<protein>
    <submittedName>
        <fullName evidence="1">Uncharacterized protein</fullName>
    </submittedName>
</protein>
<dbReference type="PANTHER" id="PTHR21446">
    <property type="entry name" value="DUF3504 DOMAIN-CONTAINING PROTEIN"/>
    <property type="match status" value="1"/>
</dbReference>
<proteinExistence type="predicted"/>
<dbReference type="Proteomes" id="UP001634394">
    <property type="component" value="Unassembled WGS sequence"/>
</dbReference>